<protein>
    <submittedName>
        <fullName evidence="2">Uncharacterized protein</fullName>
    </submittedName>
</protein>
<name>A0A1J6ID21_NICAT</name>
<dbReference type="Proteomes" id="UP000187609">
    <property type="component" value="Unassembled WGS sequence"/>
</dbReference>
<evidence type="ECO:0000313" key="2">
    <source>
        <dbReference type="EMBL" id="OIS95670.1"/>
    </source>
</evidence>
<proteinExistence type="predicted"/>
<dbReference type="EMBL" id="MJEQ01037194">
    <property type="protein sequence ID" value="OIS95670.1"/>
    <property type="molecule type" value="Genomic_DNA"/>
</dbReference>
<dbReference type="AlphaFoldDB" id="A0A1J6ID21"/>
<keyword evidence="3" id="KW-1185">Reference proteome</keyword>
<accession>A0A1J6ID21</accession>
<reference evidence="2" key="1">
    <citation type="submission" date="2016-11" db="EMBL/GenBank/DDBJ databases">
        <title>The genome of Nicotiana attenuata.</title>
        <authorList>
            <person name="Xu S."/>
            <person name="Brockmoeller T."/>
            <person name="Gaquerel E."/>
            <person name="Navarro A."/>
            <person name="Kuhl H."/>
            <person name="Gase K."/>
            <person name="Ling Z."/>
            <person name="Zhou W."/>
            <person name="Kreitzer C."/>
            <person name="Stanke M."/>
            <person name="Tang H."/>
            <person name="Lyons E."/>
            <person name="Pandey P."/>
            <person name="Pandey S.P."/>
            <person name="Timmermann B."/>
            <person name="Baldwin I.T."/>
        </authorList>
    </citation>
    <scope>NUCLEOTIDE SEQUENCE [LARGE SCALE GENOMIC DNA]</scope>
    <source>
        <strain evidence="2">UT</strain>
    </source>
</reference>
<comment type="caution">
    <text evidence="2">The sequence shown here is derived from an EMBL/GenBank/DDBJ whole genome shotgun (WGS) entry which is preliminary data.</text>
</comment>
<feature type="region of interest" description="Disordered" evidence="1">
    <location>
        <begin position="1"/>
        <end position="28"/>
    </location>
</feature>
<gene>
    <name evidence="2" type="ORF">A4A49_58526</name>
</gene>
<dbReference type="Gramene" id="OIS95670">
    <property type="protein sequence ID" value="OIS95670"/>
    <property type="gene ID" value="A4A49_58526"/>
</dbReference>
<dbReference type="STRING" id="49451.A0A1J6ID21"/>
<evidence type="ECO:0000256" key="1">
    <source>
        <dbReference type="SAM" id="MobiDB-lite"/>
    </source>
</evidence>
<evidence type="ECO:0000313" key="3">
    <source>
        <dbReference type="Proteomes" id="UP000187609"/>
    </source>
</evidence>
<dbReference type="OMA" id="CEMETHQ"/>
<organism evidence="2 3">
    <name type="scientific">Nicotiana attenuata</name>
    <name type="common">Coyote tobacco</name>
    <dbReference type="NCBI Taxonomy" id="49451"/>
    <lineage>
        <taxon>Eukaryota</taxon>
        <taxon>Viridiplantae</taxon>
        <taxon>Streptophyta</taxon>
        <taxon>Embryophyta</taxon>
        <taxon>Tracheophyta</taxon>
        <taxon>Spermatophyta</taxon>
        <taxon>Magnoliopsida</taxon>
        <taxon>eudicotyledons</taxon>
        <taxon>Gunneridae</taxon>
        <taxon>Pentapetalae</taxon>
        <taxon>asterids</taxon>
        <taxon>lamiids</taxon>
        <taxon>Solanales</taxon>
        <taxon>Solanaceae</taxon>
        <taxon>Nicotianoideae</taxon>
        <taxon>Nicotianeae</taxon>
        <taxon>Nicotiana</taxon>
    </lineage>
</organism>
<sequence length="92" mass="10482">MIYSFGNCEMETHQERVSSSPSKRCSEKKMSTYIHSQIMRIREEDLQLGEDIAKKLTQRVVDQYVASSVMLLSRPMLPTSPLSEKTAIKSAN</sequence>